<reference evidence="2 3" key="1">
    <citation type="submission" date="2019-12" db="EMBL/GenBank/DDBJ databases">
        <title>Draft genome sequences Bradyrhizobium cajani AMBPC1010, Bradyrhizobium pachyrhizi AMBPC1040 and Bradyrhizobium yuanmingense ALSPC3051, three plant growth promoting strains isolated from nodules of Cajanus cajan L. in Dominican Republic.</title>
        <authorList>
            <person name="Flores-Felix J.D."/>
            <person name="Araujo J."/>
            <person name="Diaz-Alcantara C."/>
            <person name="Gonzalez-Andres F."/>
            <person name="Velazquez E."/>
        </authorList>
    </citation>
    <scope>NUCLEOTIDE SEQUENCE [LARGE SCALE GENOMIC DNA]</scope>
    <source>
        <strain evidence="2 3">1010</strain>
    </source>
</reference>
<accession>A0A844TK60</accession>
<evidence type="ECO:0000256" key="1">
    <source>
        <dbReference type="SAM" id="Phobius"/>
    </source>
</evidence>
<protein>
    <submittedName>
        <fullName evidence="2">Histidine kinase</fullName>
    </submittedName>
</protein>
<sequence>MYSYHIVAELRQFRGALTATDRGIHRPVVWQTWFVGTDFPPRGLSAMDRFFLAVMVSAVLLLIVAADLLVNGPGLQEPPSNFASAMPTSGRLVR</sequence>
<dbReference type="Proteomes" id="UP000449969">
    <property type="component" value="Unassembled WGS sequence"/>
</dbReference>
<name>A0A844TK60_9BRAD</name>
<organism evidence="2 3">
    <name type="scientific">Bradyrhizobium cajani</name>
    <dbReference type="NCBI Taxonomy" id="1928661"/>
    <lineage>
        <taxon>Bacteria</taxon>
        <taxon>Pseudomonadati</taxon>
        <taxon>Pseudomonadota</taxon>
        <taxon>Alphaproteobacteria</taxon>
        <taxon>Hyphomicrobiales</taxon>
        <taxon>Nitrobacteraceae</taxon>
        <taxon>Bradyrhizobium</taxon>
    </lineage>
</organism>
<keyword evidence="2" id="KW-0418">Kinase</keyword>
<keyword evidence="2" id="KW-0808">Transferase</keyword>
<keyword evidence="3" id="KW-1185">Reference proteome</keyword>
<proteinExistence type="predicted"/>
<keyword evidence="1" id="KW-0472">Membrane</keyword>
<keyword evidence="1" id="KW-0812">Transmembrane</keyword>
<dbReference type="EMBL" id="WQNE01000014">
    <property type="protein sequence ID" value="MVT74970.1"/>
    <property type="molecule type" value="Genomic_DNA"/>
</dbReference>
<dbReference type="AlphaFoldDB" id="A0A844TK60"/>
<evidence type="ECO:0000313" key="3">
    <source>
        <dbReference type="Proteomes" id="UP000449969"/>
    </source>
</evidence>
<keyword evidence="1" id="KW-1133">Transmembrane helix</keyword>
<evidence type="ECO:0000313" key="2">
    <source>
        <dbReference type="EMBL" id="MVT74970.1"/>
    </source>
</evidence>
<dbReference type="GO" id="GO:0016301">
    <property type="term" value="F:kinase activity"/>
    <property type="evidence" value="ECO:0007669"/>
    <property type="project" value="UniProtKB-KW"/>
</dbReference>
<dbReference type="RefSeq" id="WP_157330906.1">
    <property type="nucleotide sequence ID" value="NZ_JANADL010000010.1"/>
</dbReference>
<feature type="transmembrane region" description="Helical" evidence="1">
    <location>
        <begin position="50"/>
        <end position="70"/>
    </location>
</feature>
<comment type="caution">
    <text evidence="2">The sequence shown here is derived from an EMBL/GenBank/DDBJ whole genome shotgun (WGS) entry which is preliminary data.</text>
</comment>
<dbReference type="OrthoDB" id="8251098at2"/>
<gene>
    <name evidence="2" type="ORF">GPL20_18335</name>
</gene>